<evidence type="ECO:0000313" key="4">
    <source>
        <dbReference type="Proteomes" id="UP000470018"/>
    </source>
</evidence>
<dbReference type="AlphaFoldDB" id="A0A237YIL1"/>
<comment type="caution">
    <text evidence="1">The sequence shown here is derived from an EMBL/GenBank/DDBJ whole genome shotgun (WGS) entry which is preliminary data.</text>
</comment>
<evidence type="ECO:0000313" key="2">
    <source>
        <dbReference type="EMBL" id="NDW41934.1"/>
    </source>
</evidence>
<organism evidence="1 3">
    <name type="scientific">Acinetobacter baumannii</name>
    <dbReference type="NCBI Taxonomy" id="470"/>
    <lineage>
        <taxon>Bacteria</taxon>
        <taxon>Pseudomonadati</taxon>
        <taxon>Pseudomonadota</taxon>
        <taxon>Gammaproteobacteria</taxon>
        <taxon>Moraxellales</taxon>
        <taxon>Moraxellaceae</taxon>
        <taxon>Acinetobacter</taxon>
        <taxon>Acinetobacter calcoaceticus/baumannii complex</taxon>
    </lineage>
</organism>
<reference evidence="1 3" key="1">
    <citation type="submission" date="2019-11" db="EMBL/GenBank/DDBJ databases">
        <title>Multidrug-resistant Acinetobacter baumannii moving toward extensively drug-resistant over fifteen years in South of Brazil.</title>
        <authorList>
            <person name="Fedrigo N.H."/>
            <person name="Cerdeira L."/>
            <person name="Fuga B."/>
            <person name="Marini P.V.B."/>
            <person name="Shinohara D.R."/>
            <person name="Carrara-Marroni F.E."/>
            <person name="Lincopan N."/>
            <person name="Tognim M.C.B."/>
        </authorList>
    </citation>
    <scope>NUCLEOTIDE SEQUENCE [LARGE SCALE GENOMIC DNA]</scope>
    <source>
        <strain evidence="1 3">Ac576</strain>
    </source>
</reference>
<accession>A0A237YIL1</accession>
<dbReference type="Proteomes" id="UP000439424">
    <property type="component" value="Unassembled WGS sequence"/>
</dbReference>
<dbReference type="EMBL" id="WPIP01000503">
    <property type="protein sequence ID" value="MVM94148.1"/>
    <property type="molecule type" value="Genomic_DNA"/>
</dbReference>
<dbReference type="Proteomes" id="UP000470018">
    <property type="component" value="Unassembled WGS sequence"/>
</dbReference>
<dbReference type="KEGG" id="abaa:IX88_15070"/>
<sequence>MKYQIQPTQVPDDLNSCWFHPDIELHDTIGEHAEFYTKEQWAQLQKNLGVSIKIENLDYWDIEEIPEDNLSDWSNWKPQPPQEGLFLIAAFDSENGPVLWWANPKAESKEE</sequence>
<name>A0A237YIL1_ACIBA</name>
<gene>
    <name evidence="2" type="ORF">G3N53_12720</name>
    <name evidence="1" type="ORF">GNY86_21695</name>
</gene>
<evidence type="ECO:0000313" key="3">
    <source>
        <dbReference type="Proteomes" id="UP000439424"/>
    </source>
</evidence>
<proteinExistence type="predicted"/>
<protein>
    <submittedName>
        <fullName evidence="1">Uncharacterized protein</fullName>
    </submittedName>
</protein>
<evidence type="ECO:0000313" key="1">
    <source>
        <dbReference type="EMBL" id="MVM94148.1"/>
    </source>
</evidence>
<dbReference type="EMBL" id="JAAGTY010000012">
    <property type="protein sequence ID" value="NDW41934.1"/>
    <property type="molecule type" value="Genomic_DNA"/>
</dbReference>
<dbReference type="RefSeq" id="WP_000877062.1">
    <property type="nucleotide sequence ID" value="NZ_AP031579.1"/>
</dbReference>
<dbReference type="KEGG" id="abk:LX00_12980"/>
<reference evidence="2 4" key="2">
    <citation type="submission" date="2020-02" db="EMBL/GenBank/DDBJ databases">
        <title>Whole genome shot-gun sequencing of clinical Carbapenem resistant A. baumannii.</title>
        <authorList>
            <person name="Veeraraghavan B."/>
            <person name="Mathur P."/>
            <person name="Vijayakumar S."/>
            <person name="Vasudevan K."/>
            <person name="Lincy M."/>
            <person name="Kirubananthan A."/>
        </authorList>
    </citation>
    <scope>NUCLEOTIDE SEQUENCE [LARGE SCALE GENOMIC DNA]</scope>
    <source>
        <strain evidence="2 4">SP816</strain>
    </source>
</reference>